<evidence type="ECO:0000256" key="2">
    <source>
        <dbReference type="ARBA" id="ARBA00023125"/>
    </source>
</evidence>
<dbReference type="RefSeq" id="WP_117363663.1">
    <property type="nucleotide sequence ID" value="NZ_CP024047.1"/>
</dbReference>
<dbReference type="InterPro" id="IPR013762">
    <property type="entry name" value="Integrase-like_cat_sf"/>
</dbReference>
<accession>A0A346PD93</accession>
<dbReference type="AlphaFoldDB" id="A0A346PD93"/>
<proteinExistence type="predicted"/>
<dbReference type="InterPro" id="IPR010998">
    <property type="entry name" value="Integrase_recombinase_N"/>
</dbReference>
<dbReference type="Gene3D" id="1.10.150.130">
    <property type="match status" value="1"/>
</dbReference>
<evidence type="ECO:0000256" key="3">
    <source>
        <dbReference type="ARBA" id="ARBA00023172"/>
    </source>
</evidence>
<protein>
    <recommendedName>
        <fullName evidence="5">Tyr recombinase domain-containing protein</fullName>
    </recommendedName>
</protein>
<evidence type="ECO:0000313" key="6">
    <source>
        <dbReference type="EMBL" id="AXR77488.1"/>
    </source>
</evidence>
<dbReference type="PANTHER" id="PTHR30349:SF41">
    <property type="entry name" value="INTEGRASE_RECOMBINASE PROTEIN MJ0367-RELATED"/>
    <property type="match status" value="1"/>
</dbReference>
<dbReference type="GeneID" id="37637960"/>
<evidence type="ECO:0000256" key="4">
    <source>
        <dbReference type="SAM" id="MobiDB-lite"/>
    </source>
</evidence>
<evidence type="ECO:0000313" key="7">
    <source>
        <dbReference type="Proteomes" id="UP000258707"/>
    </source>
</evidence>
<keyword evidence="1" id="KW-0229">DNA integration</keyword>
<evidence type="ECO:0000259" key="5">
    <source>
        <dbReference type="PROSITE" id="PS51898"/>
    </source>
</evidence>
<dbReference type="Pfam" id="PF00589">
    <property type="entry name" value="Phage_integrase"/>
    <property type="match status" value="1"/>
</dbReference>
<sequence length="344" mass="39330">MSTNPQTPPIHSLVRRSPDQNEEEFRNNLENGLTEIFESDEILDYALRLTARTNGKVIADKLYKYREFENFLAARSTSITQAEKSDIRDFFDSRAREGITVETLDKEISTLRALYGHIKDELDKSVPSINIKGEEYAAKVPRSTERKAISREEVRKLIDAANGVRDTLINALFYYTGLRRSELSELNVEDVDRDIREILVRDGKNSKPRTVPYSAELDRLLDLWIDEIRPDRPGASKPALFLGESGRGFGERLGPKGFYDIVMESADRSGLQEVIGTTADGRNKYRITPHILRHSLATHMVEDGVNLRYIRDILGHSSIETTQRYAKDRKETVFKSYHSDFEGI</sequence>
<dbReference type="EMBL" id="CP024047">
    <property type="protein sequence ID" value="AXR77488.1"/>
    <property type="molecule type" value="Genomic_DNA"/>
</dbReference>
<dbReference type="Proteomes" id="UP000258707">
    <property type="component" value="Chromosome"/>
</dbReference>
<dbReference type="GO" id="GO:0003677">
    <property type="term" value="F:DNA binding"/>
    <property type="evidence" value="ECO:0007669"/>
    <property type="project" value="UniProtKB-KW"/>
</dbReference>
<gene>
    <name evidence="6" type="ORF">AArc1_1147</name>
</gene>
<dbReference type="InterPro" id="IPR002104">
    <property type="entry name" value="Integrase_catalytic"/>
</dbReference>
<dbReference type="PROSITE" id="PS51898">
    <property type="entry name" value="TYR_RECOMBINASE"/>
    <property type="match status" value="1"/>
</dbReference>
<dbReference type="KEGG" id="nan:AArc1_1147"/>
<dbReference type="InterPro" id="IPR004107">
    <property type="entry name" value="Integrase_SAM-like_N"/>
</dbReference>
<dbReference type="InterPro" id="IPR050090">
    <property type="entry name" value="Tyrosine_recombinase_XerCD"/>
</dbReference>
<dbReference type="GO" id="GO:0015074">
    <property type="term" value="P:DNA integration"/>
    <property type="evidence" value="ECO:0007669"/>
    <property type="project" value="UniProtKB-KW"/>
</dbReference>
<name>A0A346PD93_9EURY</name>
<dbReference type="Gene3D" id="1.10.443.10">
    <property type="entry name" value="Intergrase catalytic core"/>
    <property type="match status" value="1"/>
</dbReference>
<feature type="domain" description="Tyr recombinase" evidence="5">
    <location>
        <begin position="144"/>
        <end position="338"/>
    </location>
</feature>
<dbReference type="InterPro" id="IPR011010">
    <property type="entry name" value="DNA_brk_join_enz"/>
</dbReference>
<evidence type="ECO:0000256" key="1">
    <source>
        <dbReference type="ARBA" id="ARBA00022908"/>
    </source>
</evidence>
<dbReference type="SUPFAM" id="SSF56349">
    <property type="entry name" value="DNA breaking-rejoining enzymes"/>
    <property type="match status" value="1"/>
</dbReference>
<dbReference type="GO" id="GO:0006310">
    <property type="term" value="P:DNA recombination"/>
    <property type="evidence" value="ECO:0007669"/>
    <property type="project" value="UniProtKB-KW"/>
</dbReference>
<dbReference type="PANTHER" id="PTHR30349">
    <property type="entry name" value="PHAGE INTEGRASE-RELATED"/>
    <property type="match status" value="1"/>
</dbReference>
<feature type="region of interest" description="Disordered" evidence="4">
    <location>
        <begin position="1"/>
        <end position="22"/>
    </location>
</feature>
<reference evidence="7" key="1">
    <citation type="submission" date="2017-10" db="EMBL/GenBank/DDBJ databases">
        <title>Phenotypic and genomic properties of facultatively anaerobic sulfur-reducing natronoarchaea from hypersaline soda lakes.</title>
        <authorList>
            <person name="Sorokin D.Y."/>
            <person name="Kublanov I.V."/>
            <person name="Roman P."/>
            <person name="Sinninghe Damste J.S."/>
            <person name="Golyshin P.N."/>
            <person name="Rojo D."/>
            <person name="Ciordia S."/>
            <person name="Mena Md.C."/>
            <person name="Ferrer M."/>
            <person name="Messina E."/>
            <person name="Smedile F."/>
            <person name="La Spada G."/>
            <person name="La Cono V."/>
            <person name="Yakimov M.M."/>
        </authorList>
    </citation>
    <scope>NUCLEOTIDE SEQUENCE [LARGE SCALE GENOMIC DNA]</scope>
    <source>
        <strain evidence="7">AArc1</strain>
    </source>
</reference>
<keyword evidence="3" id="KW-0233">DNA recombination</keyword>
<organism evidence="6 7">
    <name type="scientific">Natrarchaeobaculum sulfurireducens</name>
    <dbReference type="NCBI Taxonomy" id="2044521"/>
    <lineage>
        <taxon>Archaea</taxon>
        <taxon>Methanobacteriati</taxon>
        <taxon>Methanobacteriota</taxon>
        <taxon>Stenosarchaea group</taxon>
        <taxon>Halobacteria</taxon>
        <taxon>Halobacteriales</taxon>
        <taxon>Natrialbaceae</taxon>
        <taxon>Natrarchaeobaculum</taxon>
    </lineage>
</organism>
<keyword evidence="2" id="KW-0238">DNA-binding</keyword>
<dbReference type="Pfam" id="PF02899">
    <property type="entry name" value="Phage_int_SAM_1"/>
    <property type="match status" value="1"/>
</dbReference>